<dbReference type="PROSITE" id="PS51257">
    <property type="entry name" value="PROKAR_LIPOPROTEIN"/>
    <property type="match status" value="1"/>
</dbReference>
<dbReference type="GO" id="GO:0030288">
    <property type="term" value="C:outer membrane-bounded periplasmic space"/>
    <property type="evidence" value="ECO:0007669"/>
    <property type="project" value="TreeGrafter"/>
</dbReference>
<dbReference type="GO" id="GO:0043190">
    <property type="term" value="C:ATP-binding cassette (ABC) transporter complex"/>
    <property type="evidence" value="ECO:0007669"/>
    <property type="project" value="InterPro"/>
</dbReference>
<protein>
    <recommendedName>
        <fullName evidence="3">Autoinducer 2-binding protein LsrB</fullName>
    </recommendedName>
</protein>
<comment type="function">
    <text evidence="6">Part of the ABC transporter complex LsrABCD involved in autoinducer 2 (AI-2) import. Binds AI-2 and delivers it to the LsrC and LsrD permeases.</text>
</comment>
<dbReference type="Proteomes" id="UP000004893">
    <property type="component" value="Unassembled WGS sequence"/>
</dbReference>
<evidence type="ECO:0000256" key="2">
    <source>
        <dbReference type="ARBA" id="ARBA00011262"/>
    </source>
</evidence>
<dbReference type="PANTHER" id="PTHR30036:SF8">
    <property type="entry name" value="ABC-TYPE SUGAR TRANSPORT SYSTEM PERIPLASMIC COMPONENT-LIKE PROTEIN"/>
    <property type="match status" value="1"/>
</dbReference>
<reference evidence="9" key="2">
    <citation type="submission" date="2013-06" db="EMBL/GenBank/DDBJ databases">
        <title>Draft genome sequence of Clostridium hylemonae (DSM 15053).</title>
        <authorList>
            <person name="Sudarsanam P."/>
            <person name="Ley R."/>
            <person name="Guruge J."/>
            <person name="Turnbaugh P.J."/>
            <person name="Mahowald M."/>
            <person name="Liep D."/>
            <person name="Gordon J."/>
        </authorList>
    </citation>
    <scope>NUCLEOTIDE SEQUENCE</scope>
    <source>
        <strain evidence="9">DSM 15053</strain>
    </source>
</reference>
<dbReference type="Gene3D" id="3.40.50.2300">
    <property type="match status" value="2"/>
</dbReference>
<evidence type="ECO:0000256" key="7">
    <source>
        <dbReference type="SAM" id="SignalP"/>
    </source>
</evidence>
<feature type="chain" id="PRO_5039140564" description="Autoinducer 2-binding protein LsrB" evidence="7">
    <location>
        <begin position="28"/>
        <end position="348"/>
    </location>
</feature>
<keyword evidence="10" id="KW-1185">Reference proteome</keyword>
<evidence type="ECO:0000256" key="1">
    <source>
        <dbReference type="ARBA" id="ARBA00004196"/>
    </source>
</evidence>
<dbReference type="HOGENOM" id="CLU_037628_3_0_9"/>
<dbReference type="SUPFAM" id="SSF53822">
    <property type="entry name" value="Periplasmic binding protein-like I"/>
    <property type="match status" value="1"/>
</dbReference>
<dbReference type="InterPro" id="IPR025997">
    <property type="entry name" value="SBP_2_dom"/>
</dbReference>
<gene>
    <name evidence="9" type="ORF">CLOHYLEM_06293</name>
</gene>
<dbReference type="InterPro" id="IPR050555">
    <property type="entry name" value="Bact_Solute-Bind_Prot2"/>
</dbReference>
<comment type="caution">
    <text evidence="9">The sequence shown here is derived from an EMBL/GenBank/DDBJ whole genome shotgun (WGS) entry which is preliminary data.</text>
</comment>
<name>C0C2I7_9FIRM</name>
<dbReference type="InterPro" id="IPR028082">
    <property type="entry name" value="Peripla_BP_I"/>
</dbReference>
<dbReference type="PANTHER" id="PTHR30036">
    <property type="entry name" value="D-XYLOSE-BINDING PERIPLASMIC PROTEIN"/>
    <property type="match status" value="1"/>
</dbReference>
<dbReference type="RefSeq" id="WP_006443648.1">
    <property type="nucleotide sequence ID" value="NZ_CP036524.1"/>
</dbReference>
<evidence type="ECO:0000259" key="8">
    <source>
        <dbReference type="Pfam" id="PF13407"/>
    </source>
</evidence>
<sequence length="348" mass="37587">MKKRMLSMVLITALLLCGLAGCTTEKAGGASGDKKDEGKSQEKVTIGMCPKFTSDPYMVAAGEGAQEACDELGYTLDFNGPVNADIAAQSDIIDQWTQKKYTAITISANDADALSPAMKAAQDAGIYTSAWDADVNADSRELFLNQVTFEGMGKTMVDMMVEEAGSSGDFLVVTAVLTAPNQNAWIEEMKKYMEANYPDMKIVDILAGDEDLAKSRDVTLNYLRSHPETKGVFAVTGMASPGVCEAIEQLDLVGKVAVTGLGVPSLIKDYLKKGTINQCCLWSPYDIGYGAMYLAKTQIDGKLDEAKEQGYIEAGRLGKLEFIDKDKGIVLLGDPLIFTKDNVDDYDF</sequence>
<dbReference type="EMBL" id="ABYI02000023">
    <property type="protein sequence ID" value="EEG73611.1"/>
    <property type="molecule type" value="Genomic_DNA"/>
</dbReference>
<evidence type="ECO:0000256" key="4">
    <source>
        <dbReference type="ARBA" id="ARBA00022729"/>
    </source>
</evidence>
<dbReference type="STRING" id="553973.CLOHYLEM_06293"/>
<evidence type="ECO:0000256" key="3">
    <source>
        <dbReference type="ARBA" id="ARBA00014452"/>
    </source>
</evidence>
<dbReference type="CDD" id="cd20003">
    <property type="entry name" value="PBP1_LsrB_Quorum_Sensing"/>
    <property type="match status" value="1"/>
</dbReference>
<reference evidence="9" key="1">
    <citation type="submission" date="2009-02" db="EMBL/GenBank/DDBJ databases">
        <authorList>
            <person name="Fulton L."/>
            <person name="Clifton S."/>
            <person name="Fulton B."/>
            <person name="Xu J."/>
            <person name="Minx P."/>
            <person name="Pepin K.H."/>
            <person name="Johnson M."/>
            <person name="Bhonagiri V."/>
            <person name="Nash W.E."/>
            <person name="Mardis E.R."/>
            <person name="Wilson R.K."/>
        </authorList>
    </citation>
    <scope>NUCLEOTIDE SEQUENCE [LARGE SCALE GENOMIC DNA]</scope>
    <source>
        <strain evidence="9">DSM 15053</strain>
    </source>
</reference>
<keyword evidence="4 7" id="KW-0732">Signal</keyword>
<proteinExistence type="predicted"/>
<evidence type="ECO:0000313" key="9">
    <source>
        <dbReference type="EMBL" id="EEG73611.1"/>
    </source>
</evidence>
<accession>C0C2I7</accession>
<feature type="signal peptide" evidence="7">
    <location>
        <begin position="1"/>
        <end position="27"/>
    </location>
</feature>
<comment type="subcellular location">
    <subcellularLocation>
        <location evidence="1">Cell envelope</location>
    </subcellularLocation>
</comment>
<dbReference type="InterPro" id="IPR030159">
    <property type="entry name" value="LsrB"/>
</dbReference>
<evidence type="ECO:0000313" key="10">
    <source>
        <dbReference type="Proteomes" id="UP000004893"/>
    </source>
</evidence>
<dbReference type="AlphaFoldDB" id="C0C2I7"/>
<evidence type="ECO:0000256" key="6">
    <source>
        <dbReference type="ARBA" id="ARBA00025060"/>
    </source>
</evidence>
<dbReference type="eggNOG" id="COG1879">
    <property type="taxonomic scope" value="Bacteria"/>
</dbReference>
<evidence type="ECO:0000256" key="5">
    <source>
        <dbReference type="ARBA" id="ARBA00022764"/>
    </source>
</evidence>
<dbReference type="GO" id="GO:0030246">
    <property type="term" value="F:carbohydrate binding"/>
    <property type="evidence" value="ECO:0007669"/>
    <property type="project" value="TreeGrafter"/>
</dbReference>
<feature type="domain" description="Periplasmic binding protein" evidence="8">
    <location>
        <begin position="46"/>
        <end position="302"/>
    </location>
</feature>
<organism evidence="9 10">
    <name type="scientific">[Clostridium] hylemonae DSM 15053</name>
    <dbReference type="NCBI Taxonomy" id="553973"/>
    <lineage>
        <taxon>Bacteria</taxon>
        <taxon>Bacillati</taxon>
        <taxon>Bacillota</taxon>
        <taxon>Clostridia</taxon>
        <taxon>Lachnospirales</taxon>
        <taxon>Lachnospiraceae</taxon>
    </lineage>
</organism>
<dbReference type="Pfam" id="PF13407">
    <property type="entry name" value="Peripla_BP_4"/>
    <property type="match status" value="1"/>
</dbReference>
<comment type="subunit">
    <text evidence="2">The complex is composed of two ATP-binding proteins (LsrA), two transmembrane proteins (LsrC and LsrD) and a solute-binding protein (LsrB).</text>
</comment>
<keyword evidence="5" id="KW-0574">Periplasm</keyword>
<dbReference type="OrthoDB" id="9795981at2"/>